<dbReference type="PROSITE" id="PS50109">
    <property type="entry name" value="HIS_KIN"/>
    <property type="match status" value="1"/>
</dbReference>
<dbReference type="SMART" id="SM00091">
    <property type="entry name" value="PAS"/>
    <property type="match status" value="2"/>
</dbReference>
<evidence type="ECO:0000256" key="5">
    <source>
        <dbReference type="ARBA" id="ARBA00022553"/>
    </source>
</evidence>
<evidence type="ECO:0000256" key="2">
    <source>
        <dbReference type="ARBA" id="ARBA00004651"/>
    </source>
</evidence>
<dbReference type="GO" id="GO:0000155">
    <property type="term" value="F:phosphorelay sensor kinase activity"/>
    <property type="evidence" value="ECO:0007669"/>
    <property type="project" value="InterPro"/>
</dbReference>
<dbReference type="InterPro" id="IPR036890">
    <property type="entry name" value="HATPase_C_sf"/>
</dbReference>
<feature type="domain" description="Histidine kinase" evidence="19">
    <location>
        <begin position="784"/>
        <end position="1005"/>
    </location>
</feature>
<evidence type="ECO:0000256" key="7">
    <source>
        <dbReference type="ARBA" id="ARBA00022692"/>
    </source>
</evidence>
<dbReference type="PANTHER" id="PTHR45339">
    <property type="entry name" value="HYBRID SIGNAL TRANSDUCTION HISTIDINE KINASE J"/>
    <property type="match status" value="1"/>
</dbReference>
<dbReference type="PRINTS" id="PR00344">
    <property type="entry name" value="BCTRLSENSOR"/>
</dbReference>
<feature type="domain" description="HPt" evidence="23">
    <location>
        <begin position="1330"/>
        <end position="1419"/>
    </location>
</feature>
<evidence type="ECO:0000256" key="3">
    <source>
        <dbReference type="ARBA" id="ARBA00012438"/>
    </source>
</evidence>
<dbReference type="SUPFAM" id="SSF55781">
    <property type="entry name" value="GAF domain-like"/>
    <property type="match status" value="1"/>
</dbReference>
<dbReference type="Gene3D" id="1.20.120.160">
    <property type="entry name" value="HPT domain"/>
    <property type="match status" value="1"/>
</dbReference>
<dbReference type="Pfam" id="PF02518">
    <property type="entry name" value="HATPase_c"/>
    <property type="match status" value="1"/>
</dbReference>
<keyword evidence="4" id="KW-1003">Cell membrane</keyword>
<comment type="catalytic activity">
    <reaction evidence="1">
        <text>ATP + protein L-histidine = ADP + protein N-phospho-L-histidine.</text>
        <dbReference type="EC" id="2.7.13.3"/>
    </reaction>
</comment>
<proteinExistence type="predicted"/>
<evidence type="ECO:0000313" key="24">
    <source>
        <dbReference type="EMBL" id="PZX11285.1"/>
    </source>
</evidence>
<evidence type="ECO:0000256" key="17">
    <source>
        <dbReference type="PROSITE-ProRule" id="PRU00169"/>
    </source>
</evidence>
<feature type="domain" description="Response regulatory" evidence="20">
    <location>
        <begin position="1024"/>
        <end position="1138"/>
    </location>
</feature>
<evidence type="ECO:0000256" key="10">
    <source>
        <dbReference type="ARBA" id="ARBA00022840"/>
    </source>
</evidence>
<keyword evidence="10" id="KW-0067">ATP-binding</keyword>
<evidence type="ECO:0000256" key="9">
    <source>
        <dbReference type="ARBA" id="ARBA00022777"/>
    </source>
</evidence>
<evidence type="ECO:0000256" key="13">
    <source>
        <dbReference type="ARBA" id="ARBA00023136"/>
    </source>
</evidence>
<evidence type="ECO:0000259" key="23">
    <source>
        <dbReference type="PROSITE" id="PS50894"/>
    </source>
</evidence>
<dbReference type="InterPro" id="IPR003594">
    <property type="entry name" value="HATPase_dom"/>
</dbReference>
<keyword evidence="13 18" id="KW-0472">Membrane</keyword>
<dbReference type="SUPFAM" id="SSF55874">
    <property type="entry name" value="ATPase domain of HSP90 chaperone/DNA topoisomerase II/histidine kinase"/>
    <property type="match status" value="1"/>
</dbReference>
<evidence type="ECO:0000259" key="22">
    <source>
        <dbReference type="PROSITE" id="PS50113"/>
    </source>
</evidence>
<evidence type="ECO:0000259" key="21">
    <source>
        <dbReference type="PROSITE" id="PS50112"/>
    </source>
</evidence>
<dbReference type="SMART" id="SM00065">
    <property type="entry name" value="GAF"/>
    <property type="match status" value="1"/>
</dbReference>
<dbReference type="PROSITE" id="PS50894">
    <property type="entry name" value="HPT"/>
    <property type="match status" value="1"/>
</dbReference>
<dbReference type="CDD" id="cd17546">
    <property type="entry name" value="REC_hyHK_CKI1_RcsC-like"/>
    <property type="match status" value="1"/>
</dbReference>
<dbReference type="InterPro" id="IPR013656">
    <property type="entry name" value="PAS_4"/>
</dbReference>
<evidence type="ECO:0000256" key="11">
    <source>
        <dbReference type="ARBA" id="ARBA00022989"/>
    </source>
</evidence>
<evidence type="ECO:0000259" key="20">
    <source>
        <dbReference type="PROSITE" id="PS50110"/>
    </source>
</evidence>
<keyword evidence="5 17" id="KW-0597">Phosphoprotein</keyword>
<keyword evidence="7 18" id="KW-0812">Transmembrane</keyword>
<keyword evidence="8" id="KW-0547">Nucleotide-binding</keyword>
<dbReference type="CDD" id="cd00082">
    <property type="entry name" value="HisKA"/>
    <property type="match status" value="1"/>
</dbReference>
<evidence type="ECO:0000256" key="14">
    <source>
        <dbReference type="ARBA" id="ARBA00064003"/>
    </source>
</evidence>
<dbReference type="SUPFAM" id="SSF47384">
    <property type="entry name" value="Homodimeric domain of signal transducing histidine kinase"/>
    <property type="match status" value="1"/>
</dbReference>
<dbReference type="InterPro" id="IPR003018">
    <property type="entry name" value="GAF"/>
</dbReference>
<dbReference type="InterPro" id="IPR036097">
    <property type="entry name" value="HisK_dim/P_sf"/>
</dbReference>
<dbReference type="Pfam" id="PF08447">
    <property type="entry name" value="PAS_3"/>
    <property type="match status" value="1"/>
</dbReference>
<dbReference type="InterPro" id="IPR011006">
    <property type="entry name" value="CheY-like_superfamily"/>
</dbReference>
<evidence type="ECO:0000256" key="1">
    <source>
        <dbReference type="ARBA" id="ARBA00000085"/>
    </source>
</evidence>
<dbReference type="SMART" id="SM00388">
    <property type="entry name" value="HisKA"/>
    <property type="match status" value="1"/>
</dbReference>
<organism evidence="24 25">
    <name type="scientific">Breznakibacter xylanolyticus</name>
    <dbReference type="NCBI Taxonomy" id="990"/>
    <lineage>
        <taxon>Bacteria</taxon>
        <taxon>Pseudomonadati</taxon>
        <taxon>Bacteroidota</taxon>
        <taxon>Bacteroidia</taxon>
        <taxon>Marinilabiliales</taxon>
        <taxon>Marinilabiliaceae</taxon>
        <taxon>Breznakibacter</taxon>
    </lineage>
</organism>
<dbReference type="InterPro" id="IPR000014">
    <property type="entry name" value="PAS"/>
</dbReference>
<dbReference type="Pfam" id="PF01590">
    <property type="entry name" value="GAF"/>
    <property type="match status" value="1"/>
</dbReference>
<dbReference type="PROSITE" id="PS50113">
    <property type="entry name" value="PAC"/>
    <property type="match status" value="1"/>
</dbReference>
<dbReference type="Proteomes" id="UP000249239">
    <property type="component" value="Unassembled WGS sequence"/>
</dbReference>
<comment type="subunit">
    <text evidence="14">At low DSF concentrations, interacts with RpfF.</text>
</comment>
<feature type="transmembrane region" description="Helical" evidence="18">
    <location>
        <begin position="701"/>
        <end position="725"/>
    </location>
</feature>
<keyword evidence="25" id="KW-1185">Reference proteome</keyword>
<evidence type="ECO:0000256" key="4">
    <source>
        <dbReference type="ARBA" id="ARBA00022475"/>
    </source>
</evidence>
<dbReference type="SUPFAM" id="SSF52172">
    <property type="entry name" value="CheY-like"/>
    <property type="match status" value="2"/>
</dbReference>
<feature type="modified residue" description="Phosphohistidine" evidence="16">
    <location>
        <position position="1369"/>
    </location>
</feature>
<dbReference type="PROSITE" id="PS50112">
    <property type="entry name" value="PAS"/>
    <property type="match status" value="1"/>
</dbReference>
<dbReference type="SUPFAM" id="SSF47226">
    <property type="entry name" value="Histidine-containing phosphotransfer domain, HPT domain"/>
    <property type="match status" value="1"/>
</dbReference>
<dbReference type="Gene3D" id="3.40.50.2300">
    <property type="match status" value="2"/>
</dbReference>
<dbReference type="SMART" id="SM00387">
    <property type="entry name" value="HATPase_c"/>
    <property type="match status" value="1"/>
</dbReference>
<dbReference type="InterPro" id="IPR005467">
    <property type="entry name" value="His_kinase_dom"/>
</dbReference>
<dbReference type="InterPro" id="IPR008207">
    <property type="entry name" value="Sig_transdc_His_kin_Hpt_dom"/>
</dbReference>
<dbReference type="Pfam" id="PF08448">
    <property type="entry name" value="PAS_4"/>
    <property type="match status" value="1"/>
</dbReference>
<feature type="transmembrane region" description="Helical" evidence="18">
    <location>
        <begin position="293"/>
        <end position="316"/>
    </location>
</feature>
<dbReference type="SUPFAM" id="SSF55785">
    <property type="entry name" value="PYP-like sensor domain (PAS domain)"/>
    <property type="match status" value="2"/>
</dbReference>
<dbReference type="InterPro" id="IPR013655">
    <property type="entry name" value="PAS_fold_3"/>
</dbReference>
<dbReference type="PROSITE" id="PS50110">
    <property type="entry name" value="RESPONSE_REGULATORY"/>
    <property type="match status" value="2"/>
</dbReference>
<dbReference type="FunFam" id="1.10.287.130:FF:000002">
    <property type="entry name" value="Two-component osmosensing histidine kinase"/>
    <property type="match status" value="1"/>
</dbReference>
<feature type="domain" description="PAS" evidence="21">
    <location>
        <begin position="461"/>
        <end position="536"/>
    </location>
</feature>
<dbReference type="InterPro" id="IPR036641">
    <property type="entry name" value="HPT_dom_sf"/>
</dbReference>
<comment type="subcellular location">
    <subcellularLocation>
        <location evidence="2">Cell membrane</location>
        <topology evidence="2">Multi-pass membrane protein</topology>
    </subcellularLocation>
</comment>
<gene>
    <name evidence="24" type="ORF">LX69_03168</name>
</gene>
<evidence type="ECO:0000256" key="8">
    <source>
        <dbReference type="ARBA" id="ARBA00022741"/>
    </source>
</evidence>
<feature type="transmembrane region" description="Helical" evidence="18">
    <location>
        <begin position="20"/>
        <end position="38"/>
    </location>
</feature>
<dbReference type="InterPro" id="IPR004358">
    <property type="entry name" value="Sig_transdc_His_kin-like_C"/>
</dbReference>
<feature type="domain" description="Response regulatory" evidence="20">
    <location>
        <begin position="1166"/>
        <end position="1286"/>
    </location>
</feature>
<dbReference type="SMART" id="SM00448">
    <property type="entry name" value="REC"/>
    <property type="match status" value="2"/>
</dbReference>
<sequence>MSRMSITRNFRLRSVRRKVLIGFAVNLLILIFVGMMSVQSVRRINNLMESSDEVNNLLSHIYQVRINEKSIRLLTNPALSFVTIDSLTTSIETSIRDIQKQNGSSRLIENLKPIPVLMDDYTRLIHEYARLEGVKMRYRNDVENIMTAVDTLLFGNHVWQMRVLSVDEKQNILHASKTIMAHLYQLGMIDQAGAKKQLPRSSRDSLDVIMQKMSDFSRGLNHASMHPAVSEMFRLVQFHLLRYREAQDGLINARERQFLVENKLLAMAQRIEDYGENAKNLYMNDIDVLRARVVSLVVFLVLLGVISSGLLAFLFTRQIRKDEEERELAEVQLTESRNFLEDIIRNNSSLISVKTVDGFYTLANENWLRTFQKSLGEVIGKKDDDLFDESLVTLFAQSDQQVIDARRAIQFENEFVFNKQRFIYLTNKFPIFDSNGEIMSVCSLSTDISLLREAHKELAESRETFSNMVQSVPGIVFKGRLDGPRTMLFLSDGFEQITGYNEQLLIDGKRHFMDLVVADDRDGLRKTLLAAQLSGGQYEAEYRIIDNRGYERWLHEKGAFLNDPSGDNLLVQGVMVDVSQQKEVMAEVFRRDRILEGVAGAVRELIGHADMEVAVSRALRIIGQNAGVDSAFIFRNSVSEKGEALFSHLTEWERGHIDPIHRGGLQNLSYRKLAPGWYFTLSGGNQVVGLRSAFPDDEQHLFKWMMVESILLVPVFVQQGFWGFIGFGNRKGNALFGDSQRAIFKAFADTVGIAVAKDQDAALLVEAKDAAEAATSAKSEFLARMSHEIRTPINAIVGWTHLALNKNPDARQADYLRKIQSSSNSLLGIINDILDFSKIEAGKLGIETIAFDLEAVFEDLAGIVSYKAAEKGLDLIYDIRSDVPLSLVGDPLRLGQILINLVNNAVKFTQKGHVMVTVEVQSLTDNDYQLLFGVRDTGIGISDEQKANLFDTFSQADISTTRQYGGTGLGLSICKRLTRLMGGDIWVESVSGKGSTFFFTVKLTSQKKQKKDQIHQLVSGNGATVLVCTDCPLQGAVLCRMLSEFDYEFHLVRDARQVITATQQQHFAVVMVDRESMGGDLFAEVVQHLKTREMPVVALVSAFGGEDVLAEIDRLQVKSVVYKPFVYTRLFNKLLKATGQVGLKELNRQKRQVSALNELRNRKDVRVLLVEDNETNQQIGVELLEIAGVAVDVADNGQIAIDILRQPGALERYSLVFMDIQMPVLDGYAATRAIRAMPGYDSLPVVAMTAEAIEGTREKCLASGMDDMISKPVNPEEIYETILLYLPEIEADESIATDELNGEKPLQTASSIPVIKGLNIAEGLKRLVNRWDFYDRLLVRFYADHLNFIQRVKESLAAGDHETTHRMLHTFKGISGTISASELYNLAILTEQAYKNDDPGFMELFEKMANELDELLHELKHSKYLKIE</sequence>
<dbReference type="Pfam" id="PF00072">
    <property type="entry name" value="Response_reg"/>
    <property type="match status" value="1"/>
</dbReference>
<reference evidence="24 25" key="1">
    <citation type="submission" date="2018-06" db="EMBL/GenBank/DDBJ databases">
        <title>Genomic Encyclopedia of Archaeal and Bacterial Type Strains, Phase II (KMG-II): from individual species to whole genera.</title>
        <authorList>
            <person name="Goeker M."/>
        </authorList>
    </citation>
    <scope>NUCLEOTIDE SEQUENCE [LARGE SCALE GENOMIC DNA]</scope>
    <source>
        <strain evidence="24 25">DSM 6779</strain>
    </source>
</reference>
<dbReference type="Gene3D" id="1.10.287.130">
    <property type="match status" value="1"/>
</dbReference>
<evidence type="ECO:0000256" key="15">
    <source>
        <dbReference type="ARBA" id="ARBA00068150"/>
    </source>
</evidence>
<evidence type="ECO:0000256" key="18">
    <source>
        <dbReference type="SAM" id="Phobius"/>
    </source>
</evidence>
<dbReference type="InterPro" id="IPR029016">
    <property type="entry name" value="GAF-like_dom_sf"/>
</dbReference>
<evidence type="ECO:0000256" key="12">
    <source>
        <dbReference type="ARBA" id="ARBA00023012"/>
    </source>
</evidence>
<dbReference type="FunFam" id="3.30.565.10:FF:000010">
    <property type="entry name" value="Sensor histidine kinase RcsC"/>
    <property type="match status" value="1"/>
</dbReference>
<dbReference type="Gene3D" id="3.30.565.10">
    <property type="entry name" value="Histidine kinase-like ATPase, C-terminal domain"/>
    <property type="match status" value="1"/>
</dbReference>
<dbReference type="OrthoDB" id="9811889at2"/>
<dbReference type="InterPro" id="IPR035965">
    <property type="entry name" value="PAS-like_dom_sf"/>
</dbReference>
<dbReference type="InterPro" id="IPR001789">
    <property type="entry name" value="Sig_transdc_resp-reg_receiver"/>
</dbReference>
<feature type="modified residue" description="4-aspartylphosphate" evidence="17">
    <location>
        <position position="1073"/>
    </location>
</feature>
<accession>A0A2W7MT66</accession>
<feature type="domain" description="PAC" evidence="22">
    <location>
        <begin position="538"/>
        <end position="590"/>
    </location>
</feature>
<dbReference type="CDD" id="cd00130">
    <property type="entry name" value="PAS"/>
    <property type="match status" value="2"/>
</dbReference>
<dbReference type="PANTHER" id="PTHR45339:SF1">
    <property type="entry name" value="HYBRID SIGNAL TRANSDUCTION HISTIDINE KINASE J"/>
    <property type="match status" value="1"/>
</dbReference>
<keyword evidence="9" id="KW-0418">Kinase</keyword>
<dbReference type="Pfam" id="PF00512">
    <property type="entry name" value="HisKA"/>
    <property type="match status" value="1"/>
</dbReference>
<dbReference type="EC" id="2.7.13.3" evidence="3"/>
<evidence type="ECO:0000259" key="19">
    <source>
        <dbReference type="PROSITE" id="PS50109"/>
    </source>
</evidence>
<dbReference type="CDD" id="cd16922">
    <property type="entry name" value="HATPase_EvgS-ArcB-TorS-like"/>
    <property type="match status" value="1"/>
</dbReference>
<dbReference type="Gene3D" id="3.30.450.20">
    <property type="entry name" value="PAS domain"/>
    <property type="match status" value="2"/>
</dbReference>
<dbReference type="EMBL" id="QKZK01000041">
    <property type="protein sequence ID" value="PZX11285.1"/>
    <property type="molecule type" value="Genomic_DNA"/>
</dbReference>
<dbReference type="Gene3D" id="3.30.450.40">
    <property type="match status" value="1"/>
</dbReference>
<comment type="caution">
    <text evidence="24">The sequence shown here is derived from an EMBL/GenBank/DDBJ whole genome shotgun (WGS) entry which is preliminary data.</text>
</comment>
<evidence type="ECO:0000256" key="6">
    <source>
        <dbReference type="ARBA" id="ARBA00022679"/>
    </source>
</evidence>
<evidence type="ECO:0000313" key="25">
    <source>
        <dbReference type="Proteomes" id="UP000249239"/>
    </source>
</evidence>
<dbReference type="Pfam" id="PF01627">
    <property type="entry name" value="Hpt"/>
    <property type="match status" value="1"/>
</dbReference>
<dbReference type="GO" id="GO:0005524">
    <property type="term" value="F:ATP binding"/>
    <property type="evidence" value="ECO:0007669"/>
    <property type="project" value="UniProtKB-KW"/>
</dbReference>
<dbReference type="GO" id="GO:0005886">
    <property type="term" value="C:plasma membrane"/>
    <property type="evidence" value="ECO:0007669"/>
    <property type="project" value="UniProtKB-SubCell"/>
</dbReference>
<feature type="modified residue" description="4-aspartylphosphate" evidence="17">
    <location>
        <position position="1219"/>
    </location>
</feature>
<dbReference type="NCBIfam" id="TIGR00229">
    <property type="entry name" value="sensory_box"/>
    <property type="match status" value="1"/>
</dbReference>
<protein>
    <recommendedName>
        <fullName evidence="15">Sensory/regulatory protein RpfC</fullName>
        <ecNumber evidence="3">2.7.13.3</ecNumber>
    </recommendedName>
</protein>
<keyword evidence="12" id="KW-0902">Two-component regulatory system</keyword>
<evidence type="ECO:0000256" key="16">
    <source>
        <dbReference type="PROSITE-ProRule" id="PRU00110"/>
    </source>
</evidence>
<keyword evidence="11 18" id="KW-1133">Transmembrane helix</keyword>
<name>A0A2W7MT66_9BACT</name>
<dbReference type="InterPro" id="IPR000700">
    <property type="entry name" value="PAS-assoc_C"/>
</dbReference>
<dbReference type="InterPro" id="IPR003661">
    <property type="entry name" value="HisK_dim/P_dom"/>
</dbReference>
<keyword evidence="6" id="KW-0808">Transferase</keyword>